<name>A0A1X9MEN4_9BACI</name>
<accession>A0A1X9MEN4</accession>
<dbReference type="STRING" id="199441.BkAM31D_19775"/>
<proteinExistence type="predicted"/>
<feature type="transmembrane region" description="Helical" evidence="1">
    <location>
        <begin position="88"/>
        <end position="117"/>
    </location>
</feature>
<gene>
    <name evidence="2" type="ORF">BkAM31D_19775</name>
</gene>
<feature type="transmembrane region" description="Helical" evidence="1">
    <location>
        <begin position="137"/>
        <end position="164"/>
    </location>
</feature>
<dbReference type="Proteomes" id="UP000193006">
    <property type="component" value="Chromosome"/>
</dbReference>
<keyword evidence="1" id="KW-0812">Transmembrane</keyword>
<feature type="transmembrane region" description="Helical" evidence="1">
    <location>
        <begin position="42"/>
        <end position="67"/>
    </location>
</feature>
<dbReference type="KEGG" id="bkw:BkAM31D_19775"/>
<dbReference type="EMBL" id="CP020814">
    <property type="protein sequence ID" value="ARK31898.1"/>
    <property type="molecule type" value="Genomic_DNA"/>
</dbReference>
<evidence type="ECO:0000313" key="3">
    <source>
        <dbReference type="Proteomes" id="UP000193006"/>
    </source>
</evidence>
<feature type="transmembrane region" description="Helical" evidence="1">
    <location>
        <begin position="171"/>
        <end position="191"/>
    </location>
</feature>
<dbReference type="AlphaFoldDB" id="A0A1X9MEN4"/>
<evidence type="ECO:0008006" key="4">
    <source>
        <dbReference type="Google" id="ProtNLM"/>
    </source>
</evidence>
<protein>
    <recommendedName>
        <fullName evidence="4">ABC-2 family transporter protein</fullName>
    </recommendedName>
</protein>
<reference evidence="2 3" key="1">
    <citation type="submission" date="2017-04" db="EMBL/GenBank/DDBJ databases">
        <title>Bacillus krulwichiae AM31D Genome sequencing and assembly.</title>
        <authorList>
            <person name="Krulwich T.A."/>
            <person name="Anastor L."/>
            <person name="Ehrlich R."/>
            <person name="Ehrlich G.D."/>
            <person name="Janto B."/>
        </authorList>
    </citation>
    <scope>NUCLEOTIDE SEQUENCE [LARGE SCALE GENOMIC DNA]</scope>
    <source>
        <strain evidence="2 3">AM31D</strain>
    </source>
</reference>
<keyword evidence="1" id="KW-0472">Membrane</keyword>
<keyword evidence="1" id="KW-1133">Transmembrane helix</keyword>
<feature type="transmembrane region" description="Helical" evidence="1">
    <location>
        <begin position="240"/>
        <end position="259"/>
    </location>
</feature>
<sequence length="265" mass="29910">MSAWISLMKKELRLGLSAFLVPIIAFLVVIGIASYLGSRNGFGWEAVVFVAMFATGIQVFYMIYYLLYSLQTERKVLHLWLHSPMPGYGLLSAKLVSALAYMLFTCFITGTTLFIAVNQSVSISEQLQFVNIAEIGMFGGLHLILLAVHFAIVFMFFWIIFLVLNRNLGSFVSFLSTFVIFIIATTLYSAFTETGLYAWLTQWGELHFSGITESINITTNFETGTEVIQEAGYISLYLGFYFFEAVVAILLFLGAWWLLDRKVEV</sequence>
<feature type="transmembrane region" description="Helical" evidence="1">
    <location>
        <begin position="12"/>
        <end position="36"/>
    </location>
</feature>
<organism evidence="2 3">
    <name type="scientific">Halalkalibacter krulwichiae</name>
    <dbReference type="NCBI Taxonomy" id="199441"/>
    <lineage>
        <taxon>Bacteria</taxon>
        <taxon>Bacillati</taxon>
        <taxon>Bacillota</taxon>
        <taxon>Bacilli</taxon>
        <taxon>Bacillales</taxon>
        <taxon>Bacillaceae</taxon>
        <taxon>Halalkalibacter</taxon>
    </lineage>
</organism>
<evidence type="ECO:0000313" key="2">
    <source>
        <dbReference type="EMBL" id="ARK31898.1"/>
    </source>
</evidence>
<evidence type="ECO:0000256" key="1">
    <source>
        <dbReference type="SAM" id="Phobius"/>
    </source>
</evidence>
<keyword evidence="3" id="KW-1185">Reference proteome</keyword>